<dbReference type="Gene3D" id="3.40.50.720">
    <property type="entry name" value="NAD(P)-binding Rossmann-like Domain"/>
    <property type="match status" value="1"/>
</dbReference>
<evidence type="ECO:0000259" key="10">
    <source>
        <dbReference type="PROSITE" id="PS51671"/>
    </source>
</evidence>
<reference evidence="11" key="1">
    <citation type="submission" date="2020-05" db="EMBL/GenBank/DDBJ databases">
        <authorList>
            <person name="Chiriac C."/>
            <person name="Salcher M."/>
            <person name="Ghai R."/>
            <person name="Kavagutti S V."/>
        </authorList>
    </citation>
    <scope>NUCLEOTIDE SEQUENCE</scope>
</reference>
<dbReference type="InterPro" id="IPR008927">
    <property type="entry name" value="6-PGluconate_DH-like_C_sf"/>
</dbReference>
<dbReference type="SUPFAM" id="SSF48179">
    <property type="entry name" value="6-phosphogluconate dehydrogenase C-terminal domain-like"/>
    <property type="match status" value="1"/>
</dbReference>
<dbReference type="NCBIfam" id="NF005111">
    <property type="entry name" value="PRK06545.2-3"/>
    <property type="match status" value="1"/>
</dbReference>
<organism evidence="11">
    <name type="scientific">freshwater metagenome</name>
    <dbReference type="NCBI Taxonomy" id="449393"/>
    <lineage>
        <taxon>unclassified sequences</taxon>
        <taxon>metagenomes</taxon>
        <taxon>ecological metagenomes</taxon>
    </lineage>
</organism>
<evidence type="ECO:0000256" key="2">
    <source>
        <dbReference type="ARBA" id="ARBA00012068"/>
    </source>
</evidence>
<evidence type="ECO:0000256" key="4">
    <source>
        <dbReference type="ARBA" id="ARBA00022498"/>
    </source>
</evidence>
<dbReference type="GO" id="GO:0070403">
    <property type="term" value="F:NAD+ binding"/>
    <property type="evidence" value="ECO:0007669"/>
    <property type="project" value="InterPro"/>
</dbReference>
<dbReference type="InterPro" id="IPR002912">
    <property type="entry name" value="ACT_dom"/>
</dbReference>
<feature type="domain" description="Prephenate/arogenate dehydrogenase" evidence="9">
    <location>
        <begin position="4"/>
        <end position="279"/>
    </location>
</feature>
<evidence type="ECO:0000256" key="7">
    <source>
        <dbReference type="ARBA" id="ARBA00023141"/>
    </source>
</evidence>
<evidence type="ECO:0000256" key="1">
    <source>
        <dbReference type="ARBA" id="ARBA00005067"/>
    </source>
</evidence>
<accession>A0A6J6CN69</accession>
<dbReference type="UniPathway" id="UPA00122">
    <property type="reaction ID" value="UER00961"/>
</dbReference>
<dbReference type="GO" id="GO:0006571">
    <property type="term" value="P:tyrosine biosynthetic process"/>
    <property type="evidence" value="ECO:0007669"/>
    <property type="project" value="UniProtKB-UniPathway"/>
</dbReference>
<dbReference type="PANTHER" id="PTHR21363:SF0">
    <property type="entry name" value="PREPHENATE DEHYDROGENASE [NADP(+)]"/>
    <property type="match status" value="1"/>
</dbReference>
<dbReference type="InterPro" id="IPR046825">
    <property type="entry name" value="PDH_C"/>
</dbReference>
<dbReference type="Pfam" id="PF02153">
    <property type="entry name" value="PDH_N"/>
    <property type="match status" value="1"/>
</dbReference>
<evidence type="ECO:0000256" key="3">
    <source>
        <dbReference type="ARBA" id="ARBA00016891"/>
    </source>
</evidence>
<dbReference type="InterPro" id="IPR003099">
    <property type="entry name" value="Prephen_DH"/>
</dbReference>
<dbReference type="PANTHER" id="PTHR21363">
    <property type="entry name" value="PREPHENATE DEHYDROGENASE"/>
    <property type="match status" value="1"/>
</dbReference>
<keyword evidence="5" id="KW-0560">Oxidoreductase</keyword>
<dbReference type="InterPro" id="IPR045865">
    <property type="entry name" value="ACT-like_dom_sf"/>
</dbReference>
<feature type="domain" description="ACT" evidence="10">
    <location>
        <begin position="289"/>
        <end position="355"/>
    </location>
</feature>
<gene>
    <name evidence="11" type="ORF">UFOPK1503_01070</name>
</gene>
<keyword evidence="4" id="KW-0827">Tyrosine biosynthesis</keyword>
<dbReference type="GO" id="GO:0008977">
    <property type="term" value="F:prephenate dehydrogenase (NAD+) activity"/>
    <property type="evidence" value="ECO:0007669"/>
    <property type="project" value="UniProtKB-EC"/>
</dbReference>
<dbReference type="InterPro" id="IPR050812">
    <property type="entry name" value="Preph/Arog_dehydrog"/>
</dbReference>
<keyword evidence="7" id="KW-0057">Aromatic amino acid biosynthesis</keyword>
<comment type="pathway">
    <text evidence="1">Amino-acid biosynthesis; L-tyrosine biosynthesis; (4-hydroxyphenyl)pyruvate from prephenate (NAD(+) route): step 1/1.</text>
</comment>
<evidence type="ECO:0000256" key="5">
    <source>
        <dbReference type="ARBA" id="ARBA00023002"/>
    </source>
</evidence>
<dbReference type="Gene3D" id="1.10.3660.10">
    <property type="entry name" value="6-phosphogluconate dehydrogenase C-terminal like domain"/>
    <property type="match status" value="1"/>
</dbReference>
<keyword evidence="6" id="KW-0520">NAD</keyword>
<evidence type="ECO:0000259" key="9">
    <source>
        <dbReference type="PROSITE" id="PS51176"/>
    </source>
</evidence>
<dbReference type="Pfam" id="PF20463">
    <property type="entry name" value="PDH_C"/>
    <property type="match status" value="1"/>
</dbReference>
<dbReference type="InterPro" id="IPR046826">
    <property type="entry name" value="PDH_N"/>
</dbReference>
<name>A0A6J6CN69_9ZZZZ</name>
<evidence type="ECO:0000256" key="6">
    <source>
        <dbReference type="ARBA" id="ARBA00023027"/>
    </source>
</evidence>
<dbReference type="NCBIfam" id="NF005112">
    <property type="entry name" value="PRK06545.2-4"/>
    <property type="match status" value="1"/>
</dbReference>
<dbReference type="AlphaFoldDB" id="A0A6J6CN69"/>
<evidence type="ECO:0000313" key="11">
    <source>
        <dbReference type="EMBL" id="CAB4551238.1"/>
    </source>
</evidence>
<dbReference type="GO" id="GO:0004665">
    <property type="term" value="F:prephenate dehydrogenase (NADP+) activity"/>
    <property type="evidence" value="ECO:0007669"/>
    <property type="project" value="InterPro"/>
</dbReference>
<dbReference type="PROSITE" id="PS51176">
    <property type="entry name" value="PDH_ADH"/>
    <property type="match status" value="1"/>
</dbReference>
<dbReference type="EC" id="1.3.1.12" evidence="2"/>
<dbReference type="EMBL" id="CAEZST010000024">
    <property type="protein sequence ID" value="CAB4551238.1"/>
    <property type="molecule type" value="Genomic_DNA"/>
</dbReference>
<keyword evidence="7" id="KW-0028">Amino-acid biosynthesis</keyword>
<proteinExistence type="predicted"/>
<evidence type="ECO:0000256" key="8">
    <source>
        <dbReference type="ARBA" id="ARBA00049260"/>
    </source>
</evidence>
<dbReference type="InterPro" id="IPR036291">
    <property type="entry name" value="NAD(P)-bd_dom_sf"/>
</dbReference>
<dbReference type="SUPFAM" id="SSF55021">
    <property type="entry name" value="ACT-like"/>
    <property type="match status" value="1"/>
</dbReference>
<dbReference type="PROSITE" id="PS51671">
    <property type="entry name" value="ACT"/>
    <property type="match status" value="1"/>
</dbReference>
<dbReference type="SUPFAM" id="SSF51735">
    <property type="entry name" value="NAD(P)-binding Rossmann-fold domains"/>
    <property type="match status" value="1"/>
</dbReference>
<comment type="catalytic activity">
    <reaction evidence="8">
        <text>prephenate + NAD(+) = 3-(4-hydroxyphenyl)pyruvate + CO2 + NADH</text>
        <dbReference type="Rhea" id="RHEA:13869"/>
        <dbReference type="ChEBI" id="CHEBI:16526"/>
        <dbReference type="ChEBI" id="CHEBI:29934"/>
        <dbReference type="ChEBI" id="CHEBI:36242"/>
        <dbReference type="ChEBI" id="CHEBI:57540"/>
        <dbReference type="ChEBI" id="CHEBI:57945"/>
        <dbReference type="EC" id="1.3.1.12"/>
    </reaction>
</comment>
<protein>
    <recommendedName>
        <fullName evidence="3">Prephenate dehydrogenase</fullName>
        <ecNumber evidence="2">1.3.1.12</ecNumber>
    </recommendedName>
</protein>
<sequence>MRADSIKIVGTGLIGTSLGLALARQGVTAELADTSKANLRLAIEYGAGRESSEEPQLVIVCVPPDLTAEVVAQELRKHPGAIVSDTASVKSEIYSRVLDLAPEHAGRYVGSHPMAGREKSGPGSARADLFFARPWVITSTTESKSDAIDLLKDVALRIGALPISMSPKQHDEAVALVSHLPQLVASALAARLIDGQASQLDLTGQGLRDTTRIAASDPTLWVQILSQNASEVTPLISALRLELQELEQALAGLDQPGALAKVHSLLERGNTGISRIPGKHGGKFVDYQQLTIVIDDSPGSLASLLAFIGDIGVNIEDLKLEHSPGAPIGLVEIQVDPASVELLAKQLVDNGWRIV</sequence>